<dbReference type="RefSeq" id="XP_005647546.1">
    <property type="nucleotide sequence ID" value="XM_005647489.1"/>
</dbReference>
<evidence type="ECO:0000313" key="7">
    <source>
        <dbReference type="Proteomes" id="UP000007264"/>
    </source>
</evidence>
<comment type="caution">
    <text evidence="6">The sequence shown here is derived from an EMBL/GenBank/DDBJ whole genome shotgun (WGS) entry which is preliminary data.</text>
</comment>
<dbReference type="GO" id="GO:0016671">
    <property type="term" value="F:oxidoreductase activity, acting on a sulfur group of donors, disulfide as acceptor"/>
    <property type="evidence" value="ECO:0007669"/>
    <property type="project" value="InterPro"/>
</dbReference>
<keyword evidence="3" id="KW-0964">Secreted</keyword>
<evidence type="ECO:0000256" key="2">
    <source>
        <dbReference type="ARBA" id="ARBA00005679"/>
    </source>
</evidence>
<dbReference type="InterPro" id="IPR004911">
    <property type="entry name" value="Interferon-induced_GILT"/>
</dbReference>
<protein>
    <submittedName>
        <fullName evidence="6">GILT-domain-containing protein</fullName>
    </submittedName>
</protein>
<dbReference type="AlphaFoldDB" id="I0YX83"/>
<comment type="similarity">
    <text evidence="2">Belongs to the GILT family.</text>
</comment>
<keyword evidence="4" id="KW-0732">Signal</keyword>
<proteinExistence type="inferred from homology"/>
<evidence type="ECO:0000313" key="6">
    <source>
        <dbReference type="EMBL" id="EIE23002.1"/>
    </source>
</evidence>
<dbReference type="OrthoDB" id="958254at2759"/>
<dbReference type="eggNOG" id="KOG3160">
    <property type="taxonomic scope" value="Eukaryota"/>
</dbReference>
<evidence type="ECO:0000256" key="1">
    <source>
        <dbReference type="ARBA" id="ARBA00004613"/>
    </source>
</evidence>
<sequence>GGKPVRIQFVGESLCPDCAAYTTKVLEPIFSSGLKDLIELDYVGWGNAKNTSGEVECQHGPRECDLNIALNCAQQLSKSQEDFFDFLYCLEREAFSSTGTEVLQTCSNSGRLSEKALRECSTGKLGAELERAAAAATPLHQYVPWILVDDVPLGADCGNLATYICAAYTGKKPEAC</sequence>
<keyword evidence="5" id="KW-0325">Glycoprotein</keyword>
<feature type="non-terminal residue" evidence="6">
    <location>
        <position position="176"/>
    </location>
</feature>
<dbReference type="Proteomes" id="UP000007264">
    <property type="component" value="Unassembled WGS sequence"/>
</dbReference>
<feature type="non-terminal residue" evidence="6">
    <location>
        <position position="1"/>
    </location>
</feature>
<dbReference type="GO" id="GO:0005576">
    <property type="term" value="C:extracellular region"/>
    <property type="evidence" value="ECO:0007669"/>
    <property type="project" value="UniProtKB-SubCell"/>
</dbReference>
<keyword evidence="7" id="KW-1185">Reference proteome</keyword>
<dbReference type="PANTHER" id="PTHR13234">
    <property type="entry name" value="GAMMA-INTERFERON INDUCIBLE LYSOSOMAL THIOL REDUCTASE GILT"/>
    <property type="match status" value="1"/>
</dbReference>
<organism evidence="6 7">
    <name type="scientific">Coccomyxa subellipsoidea (strain C-169)</name>
    <name type="common">Green microalga</name>
    <dbReference type="NCBI Taxonomy" id="574566"/>
    <lineage>
        <taxon>Eukaryota</taxon>
        <taxon>Viridiplantae</taxon>
        <taxon>Chlorophyta</taxon>
        <taxon>core chlorophytes</taxon>
        <taxon>Trebouxiophyceae</taxon>
        <taxon>Trebouxiophyceae incertae sedis</taxon>
        <taxon>Coccomyxaceae</taxon>
        <taxon>Coccomyxa</taxon>
        <taxon>Coccomyxa subellipsoidea</taxon>
    </lineage>
</organism>
<dbReference type="Pfam" id="PF03227">
    <property type="entry name" value="GILT"/>
    <property type="match status" value="1"/>
</dbReference>
<dbReference type="GeneID" id="17040990"/>
<dbReference type="KEGG" id="csl:COCSUDRAFT_7990"/>
<dbReference type="EMBL" id="AGSI01000008">
    <property type="protein sequence ID" value="EIE23002.1"/>
    <property type="molecule type" value="Genomic_DNA"/>
</dbReference>
<name>I0YX83_COCSC</name>
<reference evidence="6 7" key="1">
    <citation type="journal article" date="2012" name="Genome Biol.">
        <title>The genome of the polar eukaryotic microalga coccomyxa subellipsoidea reveals traits of cold adaptation.</title>
        <authorList>
            <person name="Blanc G."/>
            <person name="Agarkova I."/>
            <person name="Grimwood J."/>
            <person name="Kuo A."/>
            <person name="Brueggeman A."/>
            <person name="Dunigan D."/>
            <person name="Gurnon J."/>
            <person name="Ladunga I."/>
            <person name="Lindquist E."/>
            <person name="Lucas S."/>
            <person name="Pangilinan J."/>
            <person name="Proschold T."/>
            <person name="Salamov A."/>
            <person name="Schmutz J."/>
            <person name="Weeks D."/>
            <person name="Yamada T."/>
            <person name="Claverie J.M."/>
            <person name="Grigoriev I."/>
            <person name="Van Etten J."/>
            <person name="Lomsadze A."/>
            <person name="Borodovsky M."/>
        </authorList>
    </citation>
    <scope>NUCLEOTIDE SEQUENCE [LARGE SCALE GENOMIC DNA]</scope>
    <source>
        <strain evidence="6 7">C-169</strain>
    </source>
</reference>
<dbReference type="PANTHER" id="PTHR13234:SF8">
    <property type="entry name" value="GAMMA-INTERFERON-INDUCIBLE LYSOSOMAL THIOL REDUCTASE"/>
    <property type="match status" value="1"/>
</dbReference>
<evidence type="ECO:0000256" key="5">
    <source>
        <dbReference type="ARBA" id="ARBA00023180"/>
    </source>
</evidence>
<accession>I0YX83</accession>
<evidence type="ECO:0000256" key="4">
    <source>
        <dbReference type="ARBA" id="ARBA00022729"/>
    </source>
</evidence>
<comment type="subcellular location">
    <subcellularLocation>
        <location evidence="1">Secreted</location>
    </subcellularLocation>
</comment>
<gene>
    <name evidence="6" type="ORF">COCSUDRAFT_7990</name>
</gene>
<evidence type="ECO:0000256" key="3">
    <source>
        <dbReference type="ARBA" id="ARBA00022525"/>
    </source>
</evidence>